<accession>A0ABN3SZU8</accession>
<gene>
    <name evidence="2" type="ORF">GCM10010412_075720</name>
</gene>
<dbReference type="Pfam" id="PF00561">
    <property type="entry name" value="Abhydrolase_1"/>
    <property type="match status" value="1"/>
</dbReference>
<dbReference type="InterPro" id="IPR000073">
    <property type="entry name" value="AB_hydrolase_1"/>
</dbReference>
<dbReference type="PRINTS" id="PR00111">
    <property type="entry name" value="ABHYDROLASE"/>
</dbReference>
<reference evidence="2 3" key="1">
    <citation type="journal article" date="2019" name="Int. J. Syst. Evol. Microbiol.">
        <title>The Global Catalogue of Microorganisms (GCM) 10K type strain sequencing project: providing services to taxonomists for standard genome sequencing and annotation.</title>
        <authorList>
            <consortium name="The Broad Institute Genomics Platform"/>
            <consortium name="The Broad Institute Genome Sequencing Center for Infectious Disease"/>
            <person name="Wu L."/>
            <person name="Ma J."/>
        </authorList>
    </citation>
    <scope>NUCLEOTIDE SEQUENCE [LARGE SCALE GENOMIC DNA]</scope>
    <source>
        <strain evidence="2 3">JCM 6835</strain>
    </source>
</reference>
<organism evidence="2 3">
    <name type="scientific">Nonomuraea recticatena</name>
    <dbReference type="NCBI Taxonomy" id="46178"/>
    <lineage>
        <taxon>Bacteria</taxon>
        <taxon>Bacillati</taxon>
        <taxon>Actinomycetota</taxon>
        <taxon>Actinomycetes</taxon>
        <taxon>Streptosporangiales</taxon>
        <taxon>Streptosporangiaceae</taxon>
        <taxon>Nonomuraea</taxon>
    </lineage>
</organism>
<evidence type="ECO:0000313" key="2">
    <source>
        <dbReference type="EMBL" id="GAA2687587.1"/>
    </source>
</evidence>
<dbReference type="GO" id="GO:0016787">
    <property type="term" value="F:hydrolase activity"/>
    <property type="evidence" value="ECO:0007669"/>
    <property type="project" value="UniProtKB-KW"/>
</dbReference>
<keyword evidence="2" id="KW-0378">Hydrolase</keyword>
<dbReference type="RefSeq" id="WP_346153365.1">
    <property type="nucleotide sequence ID" value="NZ_BAAATE010000028.1"/>
</dbReference>
<dbReference type="PANTHER" id="PTHR43433">
    <property type="entry name" value="HYDROLASE, ALPHA/BETA FOLD FAMILY PROTEIN"/>
    <property type="match status" value="1"/>
</dbReference>
<dbReference type="InterPro" id="IPR050471">
    <property type="entry name" value="AB_hydrolase"/>
</dbReference>
<dbReference type="InterPro" id="IPR029058">
    <property type="entry name" value="AB_hydrolase_fold"/>
</dbReference>
<dbReference type="Proteomes" id="UP001501666">
    <property type="component" value="Unassembled WGS sequence"/>
</dbReference>
<comment type="caution">
    <text evidence="2">The sequence shown here is derived from an EMBL/GenBank/DDBJ whole genome shotgun (WGS) entry which is preliminary data.</text>
</comment>
<dbReference type="PANTHER" id="PTHR43433:SF5">
    <property type="entry name" value="AB HYDROLASE-1 DOMAIN-CONTAINING PROTEIN"/>
    <property type="match status" value="1"/>
</dbReference>
<proteinExistence type="predicted"/>
<keyword evidence="3" id="KW-1185">Reference proteome</keyword>
<dbReference type="Gene3D" id="3.40.50.1820">
    <property type="entry name" value="alpha/beta hydrolase"/>
    <property type="match status" value="1"/>
</dbReference>
<evidence type="ECO:0000259" key="1">
    <source>
        <dbReference type="Pfam" id="PF00561"/>
    </source>
</evidence>
<dbReference type="EMBL" id="BAAATE010000028">
    <property type="protein sequence ID" value="GAA2687587.1"/>
    <property type="molecule type" value="Genomic_DNA"/>
</dbReference>
<evidence type="ECO:0000313" key="3">
    <source>
        <dbReference type="Proteomes" id="UP001501666"/>
    </source>
</evidence>
<sequence>MTLMAKSNGIEIAYDSFGTPGDRPLLLIMGLGSQLVHWDEEFCELLAARGHHVVRYDNRDVGLSTHLTEAGVPELVPSAAAPYLLSDMADDAAGLMDALGWPAAHVLGVSMGGMIAQALAIGHPDRVLSLTSIMSTPGPDVGPPTPEAMAALFSPPAPDRQTAVERALEVWAVIGSPGYEMDRERIAKVAGLAYDRAYDPAGTARQLAAILASGDRTEGLGGLTMPALVIHGEADPLVQIAGGRATAAAIPGATLLTYPGMGHDLPRPLWEEIMDAVTAVQGRPSAATAG</sequence>
<name>A0ABN3SZU8_9ACTN</name>
<feature type="domain" description="AB hydrolase-1" evidence="1">
    <location>
        <begin position="24"/>
        <end position="264"/>
    </location>
</feature>
<dbReference type="SUPFAM" id="SSF53474">
    <property type="entry name" value="alpha/beta-Hydrolases"/>
    <property type="match status" value="1"/>
</dbReference>
<protein>
    <submittedName>
        <fullName evidence="2">Alpha/beta hydrolase</fullName>
    </submittedName>
</protein>